<keyword evidence="4" id="KW-0418">Kinase</keyword>
<evidence type="ECO:0000313" key="8">
    <source>
        <dbReference type="EMBL" id="KAF1951202.1"/>
    </source>
</evidence>
<dbReference type="EMBL" id="ML977019">
    <property type="protein sequence ID" value="KAF1951202.1"/>
    <property type="molecule type" value="Genomic_DNA"/>
</dbReference>
<dbReference type="OrthoDB" id="3673723at2759"/>
<feature type="region of interest" description="Disordered" evidence="6">
    <location>
        <begin position="1"/>
        <end position="21"/>
    </location>
</feature>
<proteinExistence type="predicted"/>
<gene>
    <name evidence="8" type="ORF">CC80DRAFT_539100</name>
</gene>
<keyword evidence="2" id="KW-0808">Transferase</keyword>
<evidence type="ECO:0000256" key="1">
    <source>
        <dbReference type="ARBA" id="ARBA00012513"/>
    </source>
</evidence>
<dbReference type="Proteomes" id="UP000800035">
    <property type="component" value="Unassembled WGS sequence"/>
</dbReference>
<feature type="compositionally biased region" description="Gly residues" evidence="6">
    <location>
        <begin position="1"/>
        <end position="16"/>
    </location>
</feature>
<evidence type="ECO:0000256" key="4">
    <source>
        <dbReference type="ARBA" id="ARBA00022777"/>
    </source>
</evidence>
<feature type="domain" description="Protein kinase" evidence="7">
    <location>
        <begin position="205"/>
        <end position="530"/>
    </location>
</feature>
<dbReference type="GO" id="GO:0005524">
    <property type="term" value="F:ATP binding"/>
    <property type="evidence" value="ECO:0007669"/>
    <property type="project" value="UniProtKB-KW"/>
</dbReference>
<feature type="region of interest" description="Disordered" evidence="6">
    <location>
        <begin position="83"/>
        <end position="116"/>
    </location>
</feature>
<dbReference type="PANTHER" id="PTHR43671:SF13">
    <property type="entry name" value="SERINE_THREONINE-PROTEIN KINASE NEK2"/>
    <property type="match status" value="1"/>
</dbReference>
<dbReference type="GO" id="GO:0004674">
    <property type="term" value="F:protein serine/threonine kinase activity"/>
    <property type="evidence" value="ECO:0007669"/>
    <property type="project" value="UniProtKB-EC"/>
</dbReference>
<dbReference type="Pfam" id="PF07714">
    <property type="entry name" value="PK_Tyr_Ser-Thr"/>
    <property type="match status" value="1"/>
</dbReference>
<evidence type="ECO:0000256" key="3">
    <source>
        <dbReference type="ARBA" id="ARBA00022741"/>
    </source>
</evidence>
<keyword evidence="3" id="KW-0547">Nucleotide-binding</keyword>
<accession>A0A6A5THS7</accession>
<evidence type="ECO:0000256" key="6">
    <source>
        <dbReference type="SAM" id="MobiDB-lite"/>
    </source>
</evidence>
<dbReference type="Gene3D" id="1.10.510.10">
    <property type="entry name" value="Transferase(Phosphotransferase) domain 1"/>
    <property type="match status" value="1"/>
</dbReference>
<dbReference type="AlphaFoldDB" id="A0A6A5THS7"/>
<dbReference type="InterPro" id="IPR000719">
    <property type="entry name" value="Prot_kinase_dom"/>
</dbReference>
<dbReference type="InterPro" id="IPR001245">
    <property type="entry name" value="Ser-Thr/Tyr_kinase_cat_dom"/>
</dbReference>
<keyword evidence="5" id="KW-0067">ATP-binding</keyword>
<dbReference type="InterPro" id="IPR011009">
    <property type="entry name" value="Kinase-like_dom_sf"/>
</dbReference>
<reference evidence="8" key="1">
    <citation type="journal article" date="2020" name="Stud. Mycol.">
        <title>101 Dothideomycetes genomes: a test case for predicting lifestyles and emergence of pathogens.</title>
        <authorList>
            <person name="Haridas S."/>
            <person name="Albert R."/>
            <person name="Binder M."/>
            <person name="Bloem J."/>
            <person name="Labutti K."/>
            <person name="Salamov A."/>
            <person name="Andreopoulos B."/>
            <person name="Baker S."/>
            <person name="Barry K."/>
            <person name="Bills G."/>
            <person name="Bluhm B."/>
            <person name="Cannon C."/>
            <person name="Castanera R."/>
            <person name="Culley D."/>
            <person name="Daum C."/>
            <person name="Ezra D."/>
            <person name="Gonzalez J."/>
            <person name="Henrissat B."/>
            <person name="Kuo A."/>
            <person name="Liang C."/>
            <person name="Lipzen A."/>
            <person name="Lutzoni F."/>
            <person name="Magnuson J."/>
            <person name="Mondo S."/>
            <person name="Nolan M."/>
            <person name="Ohm R."/>
            <person name="Pangilinan J."/>
            <person name="Park H.-J."/>
            <person name="Ramirez L."/>
            <person name="Alfaro M."/>
            <person name="Sun H."/>
            <person name="Tritt A."/>
            <person name="Yoshinaga Y."/>
            <person name="Zwiers L.-H."/>
            <person name="Turgeon B."/>
            <person name="Goodwin S."/>
            <person name="Spatafora J."/>
            <person name="Crous P."/>
            <person name="Grigoriev I."/>
        </authorList>
    </citation>
    <scope>NUCLEOTIDE SEQUENCE</scope>
    <source>
        <strain evidence="8">CBS 675.92</strain>
    </source>
</reference>
<evidence type="ECO:0000259" key="7">
    <source>
        <dbReference type="PROSITE" id="PS50011"/>
    </source>
</evidence>
<organism evidence="8 9">
    <name type="scientific">Byssothecium circinans</name>
    <dbReference type="NCBI Taxonomy" id="147558"/>
    <lineage>
        <taxon>Eukaryota</taxon>
        <taxon>Fungi</taxon>
        <taxon>Dikarya</taxon>
        <taxon>Ascomycota</taxon>
        <taxon>Pezizomycotina</taxon>
        <taxon>Dothideomycetes</taxon>
        <taxon>Pleosporomycetidae</taxon>
        <taxon>Pleosporales</taxon>
        <taxon>Massarineae</taxon>
        <taxon>Massarinaceae</taxon>
        <taxon>Byssothecium</taxon>
    </lineage>
</organism>
<feature type="compositionally biased region" description="Basic and acidic residues" evidence="6">
    <location>
        <begin position="83"/>
        <end position="106"/>
    </location>
</feature>
<evidence type="ECO:0000313" key="9">
    <source>
        <dbReference type="Proteomes" id="UP000800035"/>
    </source>
</evidence>
<evidence type="ECO:0000256" key="2">
    <source>
        <dbReference type="ARBA" id="ARBA00022679"/>
    </source>
</evidence>
<protein>
    <recommendedName>
        <fullName evidence="1">non-specific serine/threonine protein kinase</fullName>
        <ecNumber evidence="1">2.7.11.1</ecNumber>
    </recommendedName>
</protein>
<feature type="region of interest" description="Disordered" evidence="6">
    <location>
        <begin position="560"/>
        <end position="648"/>
    </location>
</feature>
<dbReference type="PROSITE" id="PS50011">
    <property type="entry name" value="PROTEIN_KINASE_DOM"/>
    <property type="match status" value="1"/>
</dbReference>
<dbReference type="SUPFAM" id="SSF56112">
    <property type="entry name" value="Protein kinase-like (PK-like)"/>
    <property type="match status" value="1"/>
</dbReference>
<keyword evidence="9" id="KW-1185">Reference proteome</keyword>
<sequence length="648" mass="74012">MPPKARGGGGGGGRGRGTPAENSHLVASYTMQFPRGRQVKHYFYDSYNRWIMFDAKSGIVPEWDSRVVPADPYTWQQRIEAKARFESGKQTDTDPFGDGREPEGHPQEPAVSVREAPPMNNLPYQDTYPLANNPAHQDTYPPSFMMPAPWHEDPDDSVLPPGVWEAKYGYDADEEPEEYGEVIEDIKREWLKTELGKKFEDETQWQGVKFLGKGAYGSAGLWVKTNDEGCIIDRLVVKEARLRPEQWFDSREWREQRPKEITMHRKIESTRNAEDNPQRSLVRYRGYCVMMTQQRYKIYLGYCAKGSLYTALEGKVKDTKNHVKCNKVPEAFIWYLLEELAEACAVLQQGHVDRPVEGWRPLVHADLFYSNVFLDEREPKEGDGILEDLDWPQPVLGDFGRMFYELNTDPDAPWHERDNHQLTDMNIQELGNPKQEIRITGKADVWAIVNVAWLVATYRDSSFVKIDGHKVYTCKQDFDEKLMLANRCLRGRSERLKKVFARCLRHKPNDRCDLVELRKMISDAKADPALQDQLKYEDTDMVFGNDWNDYAIGSLLGKRRRAEEGSGNDDNFSGNDERSRAPEDDDGNDGYIPASPLIELVSPSRSPEDNGSNGGYHPASPLFVLVSPSRSLEDDGSNDHYSPASLPT</sequence>
<name>A0A6A5THS7_9PLEO</name>
<evidence type="ECO:0000256" key="5">
    <source>
        <dbReference type="ARBA" id="ARBA00022840"/>
    </source>
</evidence>
<dbReference type="EC" id="2.7.11.1" evidence="1"/>
<dbReference type="InterPro" id="IPR050660">
    <property type="entry name" value="NEK_Ser/Thr_kinase"/>
</dbReference>
<dbReference type="SMART" id="SM00220">
    <property type="entry name" value="S_TKc"/>
    <property type="match status" value="1"/>
</dbReference>
<dbReference type="PANTHER" id="PTHR43671">
    <property type="entry name" value="SERINE/THREONINE-PROTEIN KINASE NEK"/>
    <property type="match status" value="1"/>
</dbReference>